<dbReference type="AlphaFoldDB" id="A0A917GLU9"/>
<dbReference type="Proteomes" id="UP000638848">
    <property type="component" value="Unassembled WGS sequence"/>
</dbReference>
<reference evidence="1" key="2">
    <citation type="submission" date="2020-09" db="EMBL/GenBank/DDBJ databases">
        <authorList>
            <person name="Sun Q."/>
            <person name="Zhou Y."/>
        </authorList>
    </citation>
    <scope>NUCLEOTIDE SEQUENCE</scope>
    <source>
        <strain evidence="1">CGMCC 1.12187</strain>
    </source>
</reference>
<evidence type="ECO:0000313" key="2">
    <source>
        <dbReference type="Proteomes" id="UP000638848"/>
    </source>
</evidence>
<sequence>MFTTAPNHYESNLEHDRTITASPALITTPDREHEPGVAVFTRRRVVAVISPESAKGLALELADAIDAHDRRTKVRRDTAVNAAFADLADR</sequence>
<protein>
    <submittedName>
        <fullName evidence="1">Uncharacterized protein</fullName>
    </submittedName>
</protein>
<dbReference type="RefSeq" id="WP_188535175.1">
    <property type="nucleotide sequence ID" value="NZ_BMEQ01000004.1"/>
</dbReference>
<reference evidence="1" key="1">
    <citation type="journal article" date="2014" name="Int. J. Syst. Evol. Microbiol.">
        <title>Complete genome sequence of Corynebacterium casei LMG S-19264T (=DSM 44701T), isolated from a smear-ripened cheese.</title>
        <authorList>
            <consortium name="US DOE Joint Genome Institute (JGI-PGF)"/>
            <person name="Walter F."/>
            <person name="Albersmeier A."/>
            <person name="Kalinowski J."/>
            <person name="Ruckert C."/>
        </authorList>
    </citation>
    <scope>NUCLEOTIDE SEQUENCE</scope>
    <source>
        <strain evidence="1">CGMCC 1.12187</strain>
    </source>
</reference>
<gene>
    <name evidence="1" type="ORF">GCM10011374_11720</name>
</gene>
<accession>A0A917GLU9</accession>
<organism evidence="1 2">
    <name type="scientific">Kocuria dechangensis</name>
    <dbReference type="NCBI Taxonomy" id="1176249"/>
    <lineage>
        <taxon>Bacteria</taxon>
        <taxon>Bacillati</taxon>
        <taxon>Actinomycetota</taxon>
        <taxon>Actinomycetes</taxon>
        <taxon>Micrococcales</taxon>
        <taxon>Micrococcaceae</taxon>
        <taxon>Kocuria</taxon>
    </lineage>
</organism>
<comment type="caution">
    <text evidence="1">The sequence shown here is derived from an EMBL/GenBank/DDBJ whole genome shotgun (WGS) entry which is preliminary data.</text>
</comment>
<proteinExistence type="predicted"/>
<keyword evidence="2" id="KW-1185">Reference proteome</keyword>
<name>A0A917GLU9_9MICC</name>
<evidence type="ECO:0000313" key="1">
    <source>
        <dbReference type="EMBL" id="GGG50774.1"/>
    </source>
</evidence>
<dbReference type="EMBL" id="BMEQ01000004">
    <property type="protein sequence ID" value="GGG50774.1"/>
    <property type="molecule type" value="Genomic_DNA"/>
</dbReference>